<evidence type="ECO:0000256" key="8">
    <source>
        <dbReference type="SAM" id="Phobius"/>
    </source>
</evidence>
<dbReference type="InterPro" id="IPR045324">
    <property type="entry name" value="Small_multidrug_res"/>
</dbReference>
<dbReference type="OrthoDB" id="21828at2"/>
<evidence type="ECO:0000256" key="3">
    <source>
        <dbReference type="ARBA" id="ARBA00022475"/>
    </source>
</evidence>
<dbReference type="PANTHER" id="PTHR30561">
    <property type="entry name" value="SMR FAMILY PROTON-DEPENDENT DRUG EFFLUX TRANSPORTER SUGE"/>
    <property type="match status" value="1"/>
</dbReference>
<comment type="caution">
    <text evidence="9">The sequence shown here is derived from an EMBL/GenBank/DDBJ whole genome shotgun (WGS) entry which is preliminary data.</text>
</comment>
<dbReference type="InterPro" id="IPR000390">
    <property type="entry name" value="Small_drug/metabolite_transptr"/>
</dbReference>
<evidence type="ECO:0000256" key="4">
    <source>
        <dbReference type="ARBA" id="ARBA00022692"/>
    </source>
</evidence>
<comment type="subcellular location">
    <subcellularLocation>
        <location evidence="1 7">Cell membrane</location>
        <topology evidence="1 7">Multi-pass membrane protein</topology>
    </subcellularLocation>
</comment>
<evidence type="ECO:0000256" key="6">
    <source>
        <dbReference type="ARBA" id="ARBA00023136"/>
    </source>
</evidence>
<name>A0A328TY69_9BACL</name>
<keyword evidence="4 7" id="KW-0812">Transmembrane</keyword>
<feature type="transmembrane region" description="Helical" evidence="8">
    <location>
        <begin position="57"/>
        <end position="78"/>
    </location>
</feature>
<proteinExistence type="inferred from homology"/>
<evidence type="ECO:0000256" key="7">
    <source>
        <dbReference type="RuleBase" id="RU003942"/>
    </source>
</evidence>
<sequence length="107" mass="11623">MGWILLAIAIAFELTGTISMKLSASFTKLIPSIVMFVCYAASFTLINYALNYLQVSVVYAVWSGVGIVLISIASIFIFNEKLPVMSYLWIGLIVIGVIGLQTSSKGH</sequence>
<gene>
    <name evidence="9" type="ORF">DL346_21735</name>
</gene>
<dbReference type="Pfam" id="PF00893">
    <property type="entry name" value="Multi_Drug_Res"/>
    <property type="match status" value="1"/>
</dbReference>
<dbReference type="PANTHER" id="PTHR30561:SF1">
    <property type="entry name" value="MULTIDRUG TRANSPORTER EMRE"/>
    <property type="match status" value="1"/>
</dbReference>
<dbReference type="FunFam" id="1.10.3730.20:FF:000001">
    <property type="entry name" value="Quaternary ammonium compound resistance transporter SugE"/>
    <property type="match status" value="1"/>
</dbReference>
<keyword evidence="10" id="KW-1185">Reference proteome</keyword>
<organism evidence="9 10">
    <name type="scientific">Paenibacillus montanisoli</name>
    <dbReference type="NCBI Taxonomy" id="2081970"/>
    <lineage>
        <taxon>Bacteria</taxon>
        <taxon>Bacillati</taxon>
        <taxon>Bacillota</taxon>
        <taxon>Bacilli</taxon>
        <taxon>Bacillales</taxon>
        <taxon>Paenibacillaceae</taxon>
        <taxon>Paenibacillus</taxon>
    </lineage>
</organism>
<comment type="similarity">
    <text evidence="7">Belongs to the drug/metabolite transporter (DMT) superfamily. Small multidrug resistance (SMR) (TC 2.A.7.1) family.</text>
</comment>
<dbReference type="Gene3D" id="1.10.3730.20">
    <property type="match status" value="1"/>
</dbReference>
<feature type="transmembrane region" description="Helical" evidence="8">
    <location>
        <begin position="84"/>
        <end position="102"/>
    </location>
</feature>
<evidence type="ECO:0000313" key="10">
    <source>
        <dbReference type="Proteomes" id="UP000249260"/>
    </source>
</evidence>
<accession>A0A328TY69</accession>
<keyword evidence="6 8" id="KW-0472">Membrane</keyword>
<feature type="transmembrane region" description="Helical" evidence="8">
    <location>
        <begin position="29"/>
        <end position="50"/>
    </location>
</feature>
<dbReference type="GO" id="GO:0005886">
    <property type="term" value="C:plasma membrane"/>
    <property type="evidence" value="ECO:0007669"/>
    <property type="project" value="UniProtKB-SubCell"/>
</dbReference>
<evidence type="ECO:0000313" key="9">
    <source>
        <dbReference type="EMBL" id="RAP74672.1"/>
    </source>
</evidence>
<protein>
    <submittedName>
        <fullName evidence="9">QacE family quaternary ammonium compound efflux SMR transporter</fullName>
    </submittedName>
</protein>
<reference evidence="9 10" key="1">
    <citation type="submission" date="2018-06" db="EMBL/GenBank/DDBJ databases">
        <title>Paenibacillus montanisoli sp. nov., isolated from mountain area soil.</title>
        <authorList>
            <person name="Wu M."/>
        </authorList>
    </citation>
    <scope>NUCLEOTIDE SEQUENCE [LARGE SCALE GENOMIC DNA]</scope>
    <source>
        <strain evidence="9 10">RA17</strain>
    </source>
</reference>
<dbReference type="SUPFAM" id="SSF103481">
    <property type="entry name" value="Multidrug resistance efflux transporter EmrE"/>
    <property type="match status" value="1"/>
</dbReference>
<keyword evidence="5 8" id="KW-1133">Transmembrane helix</keyword>
<evidence type="ECO:0000256" key="2">
    <source>
        <dbReference type="ARBA" id="ARBA00022448"/>
    </source>
</evidence>
<dbReference type="InterPro" id="IPR037185">
    <property type="entry name" value="EmrE-like"/>
</dbReference>
<evidence type="ECO:0000256" key="5">
    <source>
        <dbReference type="ARBA" id="ARBA00022989"/>
    </source>
</evidence>
<dbReference type="AlphaFoldDB" id="A0A328TY69"/>
<keyword evidence="3" id="KW-1003">Cell membrane</keyword>
<keyword evidence="2" id="KW-0813">Transport</keyword>
<dbReference type="Proteomes" id="UP000249260">
    <property type="component" value="Unassembled WGS sequence"/>
</dbReference>
<dbReference type="EMBL" id="QLUW01000004">
    <property type="protein sequence ID" value="RAP74672.1"/>
    <property type="molecule type" value="Genomic_DNA"/>
</dbReference>
<evidence type="ECO:0000256" key="1">
    <source>
        <dbReference type="ARBA" id="ARBA00004651"/>
    </source>
</evidence>
<dbReference type="GO" id="GO:0022857">
    <property type="term" value="F:transmembrane transporter activity"/>
    <property type="evidence" value="ECO:0007669"/>
    <property type="project" value="InterPro"/>
</dbReference>
<dbReference type="RefSeq" id="WP_112884460.1">
    <property type="nucleotide sequence ID" value="NZ_QLUW01000004.1"/>
</dbReference>